<dbReference type="Proteomes" id="UP000610456">
    <property type="component" value="Unassembled WGS sequence"/>
</dbReference>
<protein>
    <submittedName>
        <fullName evidence="2">Uncharacterized protein</fullName>
    </submittedName>
</protein>
<feature type="transmembrane region" description="Helical" evidence="1">
    <location>
        <begin position="30"/>
        <end position="47"/>
    </location>
</feature>
<keyword evidence="1" id="KW-0472">Membrane</keyword>
<proteinExistence type="predicted"/>
<organism evidence="2 3">
    <name type="scientific">Salinimicrobium marinum</name>
    <dbReference type="NCBI Taxonomy" id="680283"/>
    <lineage>
        <taxon>Bacteria</taxon>
        <taxon>Pseudomonadati</taxon>
        <taxon>Bacteroidota</taxon>
        <taxon>Flavobacteriia</taxon>
        <taxon>Flavobacteriales</taxon>
        <taxon>Flavobacteriaceae</taxon>
        <taxon>Salinimicrobium</taxon>
    </lineage>
</organism>
<keyword evidence="1" id="KW-1133">Transmembrane helix</keyword>
<evidence type="ECO:0000256" key="1">
    <source>
        <dbReference type="SAM" id="Phobius"/>
    </source>
</evidence>
<gene>
    <name evidence="2" type="ORF">GCM10007103_28070</name>
</gene>
<accession>A0A918W0K9</accession>
<dbReference type="AlphaFoldDB" id="A0A918W0K9"/>
<comment type="caution">
    <text evidence="2">The sequence shown here is derived from an EMBL/GenBank/DDBJ whole genome shotgun (WGS) entry which is preliminary data.</text>
</comment>
<dbReference type="RefSeq" id="WP_189605417.1">
    <property type="nucleotide sequence ID" value="NZ_BMXB01000014.1"/>
</dbReference>
<keyword evidence="3" id="KW-1185">Reference proteome</keyword>
<sequence>MYKIRILGIIILTAGVLLLISFDADNIDLFAGLLTGAGAGLALTGSIRRRK</sequence>
<evidence type="ECO:0000313" key="2">
    <source>
        <dbReference type="EMBL" id="GHA45406.1"/>
    </source>
</evidence>
<name>A0A918W0K9_9FLAO</name>
<feature type="transmembrane region" description="Helical" evidence="1">
    <location>
        <begin position="7"/>
        <end position="24"/>
    </location>
</feature>
<reference evidence="2" key="2">
    <citation type="submission" date="2020-09" db="EMBL/GenBank/DDBJ databases">
        <authorList>
            <person name="Sun Q."/>
            <person name="Kim S."/>
        </authorList>
    </citation>
    <scope>NUCLEOTIDE SEQUENCE</scope>
    <source>
        <strain evidence="2">KCTC 12719</strain>
    </source>
</reference>
<reference evidence="2" key="1">
    <citation type="journal article" date="2014" name="Int. J. Syst. Evol. Microbiol.">
        <title>Complete genome sequence of Corynebacterium casei LMG S-19264T (=DSM 44701T), isolated from a smear-ripened cheese.</title>
        <authorList>
            <consortium name="US DOE Joint Genome Institute (JGI-PGF)"/>
            <person name="Walter F."/>
            <person name="Albersmeier A."/>
            <person name="Kalinowski J."/>
            <person name="Ruckert C."/>
        </authorList>
    </citation>
    <scope>NUCLEOTIDE SEQUENCE</scope>
    <source>
        <strain evidence="2">KCTC 12719</strain>
    </source>
</reference>
<evidence type="ECO:0000313" key="3">
    <source>
        <dbReference type="Proteomes" id="UP000610456"/>
    </source>
</evidence>
<keyword evidence="1" id="KW-0812">Transmembrane</keyword>
<dbReference type="EMBL" id="BMXB01000014">
    <property type="protein sequence ID" value="GHA45406.1"/>
    <property type="molecule type" value="Genomic_DNA"/>
</dbReference>